<organism evidence="2 3">
    <name type="scientific">Paraglomus brasilianum</name>
    <dbReference type="NCBI Taxonomy" id="144538"/>
    <lineage>
        <taxon>Eukaryota</taxon>
        <taxon>Fungi</taxon>
        <taxon>Fungi incertae sedis</taxon>
        <taxon>Mucoromycota</taxon>
        <taxon>Glomeromycotina</taxon>
        <taxon>Glomeromycetes</taxon>
        <taxon>Paraglomerales</taxon>
        <taxon>Paraglomeraceae</taxon>
        <taxon>Paraglomus</taxon>
    </lineage>
</organism>
<sequence length="645" mass="74458">MVTAPSNIIEDFRLSHGLLFDQSGLRLAHKCAVQANWSIKESPKTRPSVQLINTHRIQDTFIYANNLALDKEGTLFNPPKAFSRFKENNPLYERTLDKAVIFRIDKELWNINLIREDVKPTDEFVEAIKKAIEHNTPHRALDDVFSEYGYWLNCKIKMGSRLQRFSQFYPFEPGQDHHPKDVELRQTEWIGGEGLDCENGLYDEIHVEWSKRIHPFKSSHLISADSSLIKIEEIGEWLEYSPRTSSQWSVIERADFVPTYKLLDESLINKIEMLFNDETEVLMTGELPVDCQCADLCQVEFSKPLLSDAYKVDGEVYCNGKRCDVAVTLYFASIYGFSLEIEWHEFPEKSEGIYVKWKLSGNRAKIGYYDPLKVEACEEKTQDGKSYIESGPPYRSQSSERPGRKPKGLQSTESFNERVGNLESKLGETASTKFDQMLIKRFEEDLFFLFVDPKTSDEQVELLRSLWHEFTNSHKTLQSVETTYLQISEKLRQLILTTEEDGRQEIWESIKSMIVAYKKNTKTIGDDTNEATAINAITRPSEQKMTPNRFDYKTKTRKPKRAKAMELTKGFEHGSQRFPQPAHNVTPLEPMFNTSIYEPQVPPDMDDDLHATTEAPSILSESPLFMPDDLFSLFLDSPQHGRNQE</sequence>
<name>A0A9N9B3Z1_9GLOM</name>
<accession>A0A9N9B3Z1</accession>
<evidence type="ECO:0000256" key="1">
    <source>
        <dbReference type="SAM" id="MobiDB-lite"/>
    </source>
</evidence>
<comment type="caution">
    <text evidence="2">The sequence shown here is derived from an EMBL/GenBank/DDBJ whole genome shotgun (WGS) entry which is preliminary data.</text>
</comment>
<reference evidence="2" key="1">
    <citation type="submission" date="2021-06" db="EMBL/GenBank/DDBJ databases">
        <authorList>
            <person name="Kallberg Y."/>
            <person name="Tangrot J."/>
            <person name="Rosling A."/>
        </authorList>
    </citation>
    <scope>NUCLEOTIDE SEQUENCE</scope>
    <source>
        <strain evidence="2">BR232B</strain>
    </source>
</reference>
<evidence type="ECO:0000313" key="2">
    <source>
        <dbReference type="EMBL" id="CAG8552516.1"/>
    </source>
</evidence>
<feature type="region of interest" description="Disordered" evidence="1">
    <location>
        <begin position="383"/>
        <end position="414"/>
    </location>
</feature>
<keyword evidence="3" id="KW-1185">Reference proteome</keyword>
<dbReference type="Proteomes" id="UP000789739">
    <property type="component" value="Unassembled WGS sequence"/>
</dbReference>
<protein>
    <submittedName>
        <fullName evidence="2">2234_t:CDS:1</fullName>
    </submittedName>
</protein>
<dbReference type="OrthoDB" id="2338264at2759"/>
<proteinExistence type="predicted"/>
<gene>
    <name evidence="2" type="ORF">PBRASI_LOCUS5165</name>
</gene>
<dbReference type="AlphaFoldDB" id="A0A9N9B3Z1"/>
<evidence type="ECO:0000313" key="3">
    <source>
        <dbReference type="Proteomes" id="UP000789739"/>
    </source>
</evidence>
<dbReference type="EMBL" id="CAJVPI010000582">
    <property type="protein sequence ID" value="CAG8552516.1"/>
    <property type="molecule type" value="Genomic_DNA"/>
</dbReference>